<dbReference type="PANTHER" id="PTHR31707">
    <property type="entry name" value="PECTINESTERASE"/>
    <property type="match status" value="1"/>
</dbReference>
<dbReference type="CDD" id="cd15798">
    <property type="entry name" value="PMEI-like_3"/>
    <property type="match status" value="1"/>
</dbReference>
<dbReference type="Proteomes" id="UP001161247">
    <property type="component" value="Chromosome 5"/>
</dbReference>
<accession>A0AAV1DBT0</accession>
<dbReference type="InterPro" id="IPR006501">
    <property type="entry name" value="Pectinesterase_inhib_dom"/>
</dbReference>
<keyword evidence="6" id="KW-0134">Cell wall</keyword>
<dbReference type="EC" id="3.1.1.11" evidence="5 13"/>
<dbReference type="InterPro" id="IPR033131">
    <property type="entry name" value="Pectinesterase_Asp_AS"/>
</dbReference>
<comment type="catalytic activity">
    <reaction evidence="11 13">
        <text>[(1-&gt;4)-alpha-D-galacturonosyl methyl ester](n) + n H2O = [(1-&gt;4)-alpha-D-galacturonosyl](n) + n methanol + n H(+)</text>
        <dbReference type="Rhea" id="RHEA:22380"/>
        <dbReference type="Rhea" id="RHEA-COMP:14570"/>
        <dbReference type="Rhea" id="RHEA-COMP:14573"/>
        <dbReference type="ChEBI" id="CHEBI:15377"/>
        <dbReference type="ChEBI" id="CHEBI:15378"/>
        <dbReference type="ChEBI" id="CHEBI:17790"/>
        <dbReference type="ChEBI" id="CHEBI:140522"/>
        <dbReference type="ChEBI" id="CHEBI:140523"/>
        <dbReference type="EC" id="3.1.1.11"/>
    </reaction>
</comment>
<evidence type="ECO:0000256" key="12">
    <source>
        <dbReference type="PROSITE-ProRule" id="PRU10040"/>
    </source>
</evidence>
<name>A0AAV1DBT0_OLDCO</name>
<feature type="active site" evidence="12">
    <location>
        <position position="400"/>
    </location>
</feature>
<dbReference type="EMBL" id="OX459122">
    <property type="protein sequence ID" value="CAI9104866.1"/>
    <property type="molecule type" value="Genomic_DNA"/>
</dbReference>
<feature type="domain" description="Pectinesterase inhibitor" evidence="14">
    <location>
        <begin position="41"/>
        <end position="193"/>
    </location>
</feature>
<keyword evidence="10" id="KW-0961">Cell wall biogenesis/degradation</keyword>
<evidence type="ECO:0000256" key="6">
    <source>
        <dbReference type="ARBA" id="ARBA00022512"/>
    </source>
</evidence>
<evidence type="ECO:0000256" key="5">
    <source>
        <dbReference type="ARBA" id="ARBA00013229"/>
    </source>
</evidence>
<keyword evidence="7" id="KW-0964">Secreted</keyword>
<sequence>MGGKVIISVVSLILVVGVVIGAVAVVRNGHNENSSSSSSGTSMKSVTTFCDPTPFKDVCAKSVASVANNASATPKDYLIAALQATVEEVKKGLEVAEKTKIDDKNDAYHHTAVEDCKELLGYAVDELQAALTSVGDSQLHTLNDRVDELLNWLSAVYTYQASCIDEFENPEYKSAFQNGLLNATQLTNNAVDIVAGLSDLLKSFNIPVQLPQARKLLEAGSEMGHDGFPTWFQAADRKLLAHRPNRLVPNAVVAKDGSGKFRTITDALRAYPPKFAGRYIIYVKAGVYEENVIVDKKQTNVYIYGDGAGRTIVTGHKNYGIMHVQTSNTATFAALGDGFIARGMTFRNTAGPEGHQAVALRLQSDMSAVFDCSIEGFQDTLYYQVHRQFYRNCVISGTIDFIFGKGSAVIQNSLIIVRRGLPSQFNTVTADGKELQNDRTGVVLQNCRIVAGRDLGPVRFQVPTFLGRPWKQFAKTVIMQSELGDLIRPEGYRKWDGASYENTCEYLEFANRGPAANLALRNKTFKKSRGMTARDAGMYTVNAFIQGAAWLRRTGVPFVGGL</sequence>
<comment type="similarity">
    <text evidence="3">In the N-terminal section; belongs to the PMEI family.</text>
</comment>
<proteinExistence type="inferred from homology"/>
<evidence type="ECO:0000256" key="8">
    <source>
        <dbReference type="ARBA" id="ARBA00022801"/>
    </source>
</evidence>
<keyword evidence="16" id="KW-1185">Reference proteome</keyword>
<dbReference type="Gene3D" id="2.160.20.10">
    <property type="entry name" value="Single-stranded right-handed beta-helix, Pectin lyase-like"/>
    <property type="match status" value="1"/>
</dbReference>
<comment type="pathway">
    <text evidence="2 13">Glycan metabolism; pectin degradation; 2-dehydro-3-deoxy-D-gluconate from pectin: step 1/5.</text>
</comment>
<evidence type="ECO:0000256" key="3">
    <source>
        <dbReference type="ARBA" id="ARBA00006027"/>
    </source>
</evidence>
<dbReference type="FunFam" id="1.20.140.40:FF:000001">
    <property type="entry name" value="Pectinesterase"/>
    <property type="match status" value="1"/>
</dbReference>
<dbReference type="SUPFAM" id="SSF101148">
    <property type="entry name" value="Plant invertase/pectin methylesterase inhibitor"/>
    <property type="match status" value="1"/>
</dbReference>
<dbReference type="Pfam" id="PF01095">
    <property type="entry name" value="Pectinesterase"/>
    <property type="match status" value="1"/>
</dbReference>
<dbReference type="InterPro" id="IPR000070">
    <property type="entry name" value="Pectinesterase_cat"/>
</dbReference>
<dbReference type="InterPro" id="IPR035513">
    <property type="entry name" value="Invertase/methylesterase_inhib"/>
</dbReference>
<keyword evidence="13" id="KW-0732">Signal</keyword>
<protein>
    <recommendedName>
        <fullName evidence="5 13">Pectinesterase</fullName>
        <ecNumber evidence="5 13">3.1.1.11</ecNumber>
    </recommendedName>
</protein>
<dbReference type="GO" id="GO:0004857">
    <property type="term" value="F:enzyme inhibitor activity"/>
    <property type="evidence" value="ECO:0007669"/>
    <property type="project" value="InterPro"/>
</dbReference>
<evidence type="ECO:0000259" key="14">
    <source>
        <dbReference type="SMART" id="SM00856"/>
    </source>
</evidence>
<evidence type="ECO:0000313" key="16">
    <source>
        <dbReference type="Proteomes" id="UP001161247"/>
    </source>
</evidence>
<dbReference type="Pfam" id="PF04043">
    <property type="entry name" value="PMEI"/>
    <property type="match status" value="1"/>
</dbReference>
<comment type="subcellular location">
    <subcellularLocation>
        <location evidence="1">Secreted</location>
        <location evidence="1">Cell wall</location>
    </subcellularLocation>
</comment>
<feature type="chain" id="PRO_5043102597" description="Pectinesterase" evidence="13">
    <location>
        <begin position="22"/>
        <end position="562"/>
    </location>
</feature>
<evidence type="ECO:0000256" key="1">
    <source>
        <dbReference type="ARBA" id="ARBA00004191"/>
    </source>
</evidence>
<dbReference type="SMART" id="SM00856">
    <property type="entry name" value="PMEI"/>
    <property type="match status" value="1"/>
</dbReference>
<evidence type="ECO:0000256" key="10">
    <source>
        <dbReference type="ARBA" id="ARBA00023316"/>
    </source>
</evidence>
<dbReference type="InterPro" id="IPR012334">
    <property type="entry name" value="Pectin_lyas_fold"/>
</dbReference>
<organism evidence="15 16">
    <name type="scientific">Oldenlandia corymbosa var. corymbosa</name>
    <dbReference type="NCBI Taxonomy" id="529605"/>
    <lineage>
        <taxon>Eukaryota</taxon>
        <taxon>Viridiplantae</taxon>
        <taxon>Streptophyta</taxon>
        <taxon>Embryophyta</taxon>
        <taxon>Tracheophyta</taxon>
        <taxon>Spermatophyta</taxon>
        <taxon>Magnoliopsida</taxon>
        <taxon>eudicotyledons</taxon>
        <taxon>Gunneridae</taxon>
        <taxon>Pentapetalae</taxon>
        <taxon>asterids</taxon>
        <taxon>lamiids</taxon>
        <taxon>Gentianales</taxon>
        <taxon>Rubiaceae</taxon>
        <taxon>Rubioideae</taxon>
        <taxon>Spermacoceae</taxon>
        <taxon>Hedyotis-Oldenlandia complex</taxon>
        <taxon>Oldenlandia</taxon>
    </lineage>
</organism>
<dbReference type="FunFam" id="2.160.20.10:FF:000029">
    <property type="entry name" value="Pectinesterase 4"/>
    <property type="match status" value="1"/>
</dbReference>
<dbReference type="GO" id="GO:0042545">
    <property type="term" value="P:cell wall modification"/>
    <property type="evidence" value="ECO:0007669"/>
    <property type="project" value="UniProtKB-UniRule"/>
</dbReference>
<evidence type="ECO:0000256" key="9">
    <source>
        <dbReference type="ARBA" id="ARBA00023085"/>
    </source>
</evidence>
<dbReference type="GO" id="GO:0045490">
    <property type="term" value="P:pectin catabolic process"/>
    <property type="evidence" value="ECO:0007669"/>
    <property type="project" value="UniProtKB-UniRule"/>
</dbReference>
<comment type="similarity">
    <text evidence="4">In the C-terminal section; belongs to the pectinesterase family.</text>
</comment>
<dbReference type="GO" id="GO:0030599">
    <property type="term" value="F:pectinesterase activity"/>
    <property type="evidence" value="ECO:0007669"/>
    <property type="project" value="UniProtKB-UniRule"/>
</dbReference>
<evidence type="ECO:0000256" key="2">
    <source>
        <dbReference type="ARBA" id="ARBA00005184"/>
    </source>
</evidence>
<dbReference type="SUPFAM" id="SSF51126">
    <property type="entry name" value="Pectin lyase-like"/>
    <property type="match status" value="1"/>
</dbReference>
<dbReference type="Gene3D" id="1.20.140.40">
    <property type="entry name" value="Invertase/pectin methylesterase inhibitor family protein"/>
    <property type="match status" value="1"/>
</dbReference>
<evidence type="ECO:0000256" key="4">
    <source>
        <dbReference type="ARBA" id="ARBA00007786"/>
    </source>
</evidence>
<dbReference type="PROSITE" id="PS00503">
    <property type="entry name" value="PECTINESTERASE_2"/>
    <property type="match status" value="1"/>
</dbReference>
<evidence type="ECO:0000313" key="15">
    <source>
        <dbReference type="EMBL" id="CAI9104866.1"/>
    </source>
</evidence>
<reference evidence="15" key="1">
    <citation type="submission" date="2023-03" db="EMBL/GenBank/DDBJ databases">
        <authorList>
            <person name="Julca I."/>
        </authorList>
    </citation>
    <scope>NUCLEOTIDE SEQUENCE</scope>
</reference>
<feature type="signal peptide" evidence="13">
    <location>
        <begin position="1"/>
        <end position="21"/>
    </location>
</feature>
<dbReference type="AlphaFoldDB" id="A0AAV1DBT0"/>
<dbReference type="NCBIfam" id="TIGR01614">
    <property type="entry name" value="PME_inhib"/>
    <property type="match status" value="1"/>
</dbReference>
<keyword evidence="8 13" id="KW-0378">Hydrolase</keyword>
<evidence type="ECO:0000256" key="13">
    <source>
        <dbReference type="RuleBase" id="RU000589"/>
    </source>
</evidence>
<dbReference type="InterPro" id="IPR011050">
    <property type="entry name" value="Pectin_lyase_fold/virulence"/>
</dbReference>
<gene>
    <name evidence="15" type="ORF">OLC1_LOCUS13694</name>
</gene>
<keyword evidence="9 13" id="KW-0063">Aspartyl esterase</keyword>
<evidence type="ECO:0000256" key="11">
    <source>
        <dbReference type="ARBA" id="ARBA00047928"/>
    </source>
</evidence>
<evidence type="ECO:0000256" key="7">
    <source>
        <dbReference type="ARBA" id="ARBA00022525"/>
    </source>
</evidence>